<comment type="caution">
    <text evidence="6">The sequence shown here is derived from an EMBL/GenBank/DDBJ whole genome shotgun (WGS) entry which is preliminary data.</text>
</comment>
<evidence type="ECO:0000313" key="6">
    <source>
        <dbReference type="EMBL" id="NDV00015.1"/>
    </source>
</evidence>
<reference evidence="6 7" key="1">
    <citation type="submission" date="2020-02" db="EMBL/GenBank/DDBJ databases">
        <title>Pseudoroseicyclus tamarix, sp. nov., isolated from offshore sediment of a Tamarix chinensis forest.</title>
        <authorList>
            <person name="Gai Y."/>
        </authorList>
    </citation>
    <scope>NUCLEOTIDE SEQUENCE [LARGE SCALE GENOMIC DNA]</scope>
    <source>
        <strain evidence="6 7">CLL3-39</strain>
    </source>
</reference>
<name>A0A6B2JPX4_9RHOB</name>
<dbReference type="GO" id="GO:0005829">
    <property type="term" value="C:cytosol"/>
    <property type="evidence" value="ECO:0007669"/>
    <property type="project" value="TreeGrafter"/>
</dbReference>
<dbReference type="InterPro" id="IPR036388">
    <property type="entry name" value="WH-like_DNA-bd_sf"/>
</dbReference>
<dbReference type="PANTHER" id="PTHR30419:SF2">
    <property type="entry name" value="LYSR FAMILY TRANSCRIPTIONAL REGULATOR"/>
    <property type="match status" value="1"/>
</dbReference>
<dbReference type="SUPFAM" id="SSF53850">
    <property type="entry name" value="Periplasmic binding protein-like II"/>
    <property type="match status" value="1"/>
</dbReference>
<dbReference type="SUPFAM" id="SSF46785">
    <property type="entry name" value="Winged helix' DNA-binding domain"/>
    <property type="match status" value="1"/>
</dbReference>
<dbReference type="Pfam" id="PF03466">
    <property type="entry name" value="LysR_substrate"/>
    <property type="match status" value="1"/>
</dbReference>
<dbReference type="GO" id="GO:0003700">
    <property type="term" value="F:DNA-binding transcription factor activity"/>
    <property type="evidence" value="ECO:0007669"/>
    <property type="project" value="InterPro"/>
</dbReference>
<keyword evidence="7" id="KW-1185">Reference proteome</keyword>
<evidence type="ECO:0000256" key="4">
    <source>
        <dbReference type="ARBA" id="ARBA00023163"/>
    </source>
</evidence>
<evidence type="ECO:0000259" key="5">
    <source>
        <dbReference type="PROSITE" id="PS50931"/>
    </source>
</evidence>
<sequence length="303" mass="33538">MRHLETLEFIEAIHRAGSIRGAADSLSLTSTALNRRLLALEGELGAPIFERLPRGVRLSPAGELLIQHIRGQRADLERVRSQIADLKGERRGHVKVACSQALLPYFMPREISAYRAEHPLVTFSVNLRDRYRAERALVAHEADIALVFEPVRLADVQVLATAPQPVHAVMARSHPLAAKRVVRLSDLAAFPVGMPSEEFGVRYLLDIAMRRSSVKLTPLIESDSFEFLRCYPGPELMVTFQIPIGLPADDGREPIVTRPIDTRDVPAGLLYLAQMRGRTLPVAAANFARQLARALDAAEPKGE</sequence>
<evidence type="ECO:0000256" key="1">
    <source>
        <dbReference type="ARBA" id="ARBA00009437"/>
    </source>
</evidence>
<evidence type="ECO:0000313" key="7">
    <source>
        <dbReference type="Proteomes" id="UP000474757"/>
    </source>
</evidence>
<dbReference type="InterPro" id="IPR005119">
    <property type="entry name" value="LysR_subst-bd"/>
</dbReference>
<evidence type="ECO:0000256" key="2">
    <source>
        <dbReference type="ARBA" id="ARBA00023015"/>
    </source>
</evidence>
<dbReference type="InterPro" id="IPR050950">
    <property type="entry name" value="HTH-type_LysR_regulators"/>
</dbReference>
<dbReference type="PROSITE" id="PS50931">
    <property type="entry name" value="HTH_LYSR"/>
    <property type="match status" value="1"/>
</dbReference>
<gene>
    <name evidence="6" type="ORF">GZA08_03420</name>
</gene>
<dbReference type="RefSeq" id="WP_163889960.1">
    <property type="nucleotide sequence ID" value="NZ_JAAFYS010000001.1"/>
</dbReference>
<dbReference type="InterPro" id="IPR000847">
    <property type="entry name" value="LysR_HTH_N"/>
</dbReference>
<dbReference type="InterPro" id="IPR036390">
    <property type="entry name" value="WH_DNA-bd_sf"/>
</dbReference>
<dbReference type="GO" id="GO:0003677">
    <property type="term" value="F:DNA binding"/>
    <property type="evidence" value="ECO:0007669"/>
    <property type="project" value="UniProtKB-KW"/>
</dbReference>
<accession>A0A6B2JPX4</accession>
<dbReference type="Gene3D" id="1.10.10.10">
    <property type="entry name" value="Winged helix-like DNA-binding domain superfamily/Winged helix DNA-binding domain"/>
    <property type="match status" value="1"/>
</dbReference>
<dbReference type="Gene3D" id="3.40.190.290">
    <property type="match status" value="1"/>
</dbReference>
<keyword evidence="4" id="KW-0804">Transcription</keyword>
<dbReference type="Pfam" id="PF00126">
    <property type="entry name" value="HTH_1"/>
    <property type="match status" value="1"/>
</dbReference>
<keyword evidence="3" id="KW-0238">DNA-binding</keyword>
<evidence type="ECO:0000256" key="3">
    <source>
        <dbReference type="ARBA" id="ARBA00023125"/>
    </source>
</evidence>
<protein>
    <submittedName>
        <fullName evidence="6">LysR family transcriptional regulator</fullName>
    </submittedName>
</protein>
<dbReference type="Proteomes" id="UP000474757">
    <property type="component" value="Unassembled WGS sequence"/>
</dbReference>
<proteinExistence type="inferred from homology"/>
<keyword evidence="2" id="KW-0805">Transcription regulation</keyword>
<organism evidence="6 7">
    <name type="scientific">Pseudoroseicyclus tamaricis</name>
    <dbReference type="NCBI Taxonomy" id="2705421"/>
    <lineage>
        <taxon>Bacteria</taxon>
        <taxon>Pseudomonadati</taxon>
        <taxon>Pseudomonadota</taxon>
        <taxon>Alphaproteobacteria</taxon>
        <taxon>Rhodobacterales</taxon>
        <taxon>Paracoccaceae</taxon>
        <taxon>Pseudoroseicyclus</taxon>
    </lineage>
</organism>
<feature type="domain" description="HTH lysR-type" evidence="5">
    <location>
        <begin position="1"/>
        <end position="59"/>
    </location>
</feature>
<comment type="similarity">
    <text evidence="1">Belongs to the LysR transcriptional regulatory family.</text>
</comment>
<dbReference type="EMBL" id="JAAGAB010000001">
    <property type="protein sequence ID" value="NDV00015.1"/>
    <property type="molecule type" value="Genomic_DNA"/>
</dbReference>
<dbReference type="AlphaFoldDB" id="A0A6B2JPX4"/>
<dbReference type="PANTHER" id="PTHR30419">
    <property type="entry name" value="HTH-TYPE TRANSCRIPTIONAL REGULATOR YBHD"/>
    <property type="match status" value="1"/>
</dbReference>